<evidence type="ECO:0000313" key="1">
    <source>
        <dbReference type="EMBL" id="MBA2871429.1"/>
    </source>
</evidence>
<dbReference type="EMBL" id="JACDUU010000003">
    <property type="protein sequence ID" value="MBA2871429.1"/>
    <property type="molecule type" value="Genomic_DNA"/>
</dbReference>
<gene>
    <name evidence="1" type="ORF">HNQ85_001699</name>
</gene>
<dbReference type="AlphaFoldDB" id="A0A7V9YZQ9"/>
<keyword evidence="2" id="KW-1185">Reference proteome</keyword>
<accession>A0A7V9YZQ9</accession>
<reference evidence="1 2" key="1">
    <citation type="submission" date="2020-07" db="EMBL/GenBank/DDBJ databases">
        <title>Genomic Encyclopedia of Type Strains, Phase IV (KMG-IV): sequencing the most valuable type-strain genomes for metagenomic binning, comparative biology and taxonomic classification.</title>
        <authorList>
            <person name="Goeker M."/>
        </authorList>
    </citation>
    <scope>NUCLEOTIDE SEQUENCE [LARGE SCALE GENOMIC DNA]</scope>
    <source>
        <strain evidence="1 2">DSM 25220</strain>
    </source>
</reference>
<dbReference type="RefSeq" id="WP_013876263.1">
    <property type="nucleotide sequence ID" value="NZ_JACDUU010000003.1"/>
</dbReference>
<proteinExistence type="predicted"/>
<comment type="caution">
    <text evidence="1">The sequence shown here is derived from an EMBL/GenBank/DDBJ whole genome shotgun (WGS) entry which is preliminary data.</text>
</comment>
<protein>
    <submittedName>
        <fullName evidence="1">Uncharacterized protein</fullName>
    </submittedName>
</protein>
<name>A0A7V9YZQ9_9BACL</name>
<organism evidence="1 2">
    <name type="scientific">[Anoxybacillus] calidus</name>
    <dbReference type="NCBI Taxonomy" id="575178"/>
    <lineage>
        <taxon>Bacteria</taxon>
        <taxon>Bacillati</taxon>
        <taxon>Bacillota</taxon>
        <taxon>Bacilli</taxon>
        <taxon>Bacillales</taxon>
        <taxon>Anoxybacillaceae</taxon>
        <taxon>Paranoxybacillus</taxon>
    </lineage>
</organism>
<sequence length="75" mass="8757">MKKDELHQLLLDLDVPKDLYSLKGGLPNEALCLNKEGSVWEVYYSERGVKSQLKIFKSEEEACEYFYKTILELLN</sequence>
<dbReference type="Proteomes" id="UP000580891">
    <property type="component" value="Unassembled WGS sequence"/>
</dbReference>
<evidence type="ECO:0000313" key="2">
    <source>
        <dbReference type="Proteomes" id="UP000580891"/>
    </source>
</evidence>